<organism evidence="2 3">
    <name type="scientific">Vespula pensylvanica</name>
    <name type="common">Western yellow jacket</name>
    <name type="synonym">Wasp</name>
    <dbReference type="NCBI Taxonomy" id="30213"/>
    <lineage>
        <taxon>Eukaryota</taxon>
        <taxon>Metazoa</taxon>
        <taxon>Ecdysozoa</taxon>
        <taxon>Arthropoda</taxon>
        <taxon>Hexapoda</taxon>
        <taxon>Insecta</taxon>
        <taxon>Pterygota</taxon>
        <taxon>Neoptera</taxon>
        <taxon>Endopterygota</taxon>
        <taxon>Hymenoptera</taxon>
        <taxon>Apocrita</taxon>
        <taxon>Aculeata</taxon>
        <taxon>Vespoidea</taxon>
        <taxon>Vespidae</taxon>
        <taxon>Vespinae</taxon>
        <taxon>Vespula</taxon>
    </lineage>
</organism>
<gene>
    <name evidence="2" type="ORF">H0235_014643</name>
</gene>
<evidence type="ECO:0000313" key="2">
    <source>
        <dbReference type="EMBL" id="KAF7406987.1"/>
    </source>
</evidence>
<name>A0A834KI68_VESPE</name>
<evidence type="ECO:0000256" key="1">
    <source>
        <dbReference type="SAM" id="Phobius"/>
    </source>
</evidence>
<keyword evidence="1" id="KW-0812">Transmembrane</keyword>
<comment type="caution">
    <text evidence="2">The sequence shown here is derived from an EMBL/GenBank/DDBJ whole genome shotgun (WGS) entry which is preliminary data.</text>
</comment>
<accession>A0A834KI68</accession>
<reference evidence="2" key="1">
    <citation type="journal article" date="2020" name="G3 (Bethesda)">
        <title>High-Quality Assemblies for Three Invasive Social Wasps from the &lt;i&gt;Vespula&lt;/i&gt; Genus.</title>
        <authorList>
            <person name="Harrop T.W.R."/>
            <person name="Guhlin J."/>
            <person name="McLaughlin G.M."/>
            <person name="Permina E."/>
            <person name="Stockwell P."/>
            <person name="Gilligan J."/>
            <person name="Le Lec M.F."/>
            <person name="Gruber M.A.M."/>
            <person name="Quinn O."/>
            <person name="Lovegrove M."/>
            <person name="Duncan E.J."/>
            <person name="Remnant E.J."/>
            <person name="Van Eeckhoven J."/>
            <person name="Graham B."/>
            <person name="Knapp R.A."/>
            <person name="Langford K.W."/>
            <person name="Kronenberg Z."/>
            <person name="Press M.O."/>
            <person name="Eacker S.M."/>
            <person name="Wilson-Rankin E.E."/>
            <person name="Purcell J."/>
            <person name="Lester P.J."/>
            <person name="Dearden P.K."/>
        </authorList>
    </citation>
    <scope>NUCLEOTIDE SEQUENCE</scope>
    <source>
        <strain evidence="2">Volc-1</strain>
    </source>
</reference>
<proteinExistence type="predicted"/>
<keyword evidence="3" id="KW-1185">Reference proteome</keyword>
<feature type="transmembrane region" description="Helical" evidence="1">
    <location>
        <begin position="132"/>
        <end position="155"/>
    </location>
</feature>
<keyword evidence="1" id="KW-1133">Transmembrane helix</keyword>
<dbReference type="Proteomes" id="UP000600918">
    <property type="component" value="Unassembled WGS sequence"/>
</dbReference>
<evidence type="ECO:0000313" key="3">
    <source>
        <dbReference type="Proteomes" id="UP000600918"/>
    </source>
</evidence>
<protein>
    <submittedName>
        <fullName evidence="2">Uncharacterized protein</fullName>
    </submittedName>
</protein>
<dbReference type="EMBL" id="JACSDY010000015">
    <property type="protein sequence ID" value="KAF7406987.1"/>
    <property type="molecule type" value="Genomic_DNA"/>
</dbReference>
<feature type="transmembrane region" description="Helical" evidence="1">
    <location>
        <begin position="27"/>
        <end position="51"/>
    </location>
</feature>
<keyword evidence="1" id="KW-0472">Membrane</keyword>
<sequence>MSILDEREEYLKNPYFVKHEYGDFTPFYITITICSVIGGFIFLLNIVFCWCSRHRAYWQDRHTGNRYIQSLWTVLPHKTPPLDLSELESVQTTNPIIKSEVVEYHDTESQGKGSHSQEYLEMHKREKEAPSVLHVFWPASACLTLFVVGVIMVLLKYGPRICKVRHESLPSDQEWEGKTYSRKLSVSIA</sequence>
<dbReference type="AlphaFoldDB" id="A0A834KI68"/>